<keyword evidence="2" id="KW-1185">Reference proteome</keyword>
<dbReference type="KEGG" id="jeo:JMA_37030"/>
<evidence type="ECO:0000313" key="1">
    <source>
        <dbReference type="EMBL" id="AJD93021.1"/>
    </source>
</evidence>
<organism evidence="1 2">
    <name type="scientific">Jeotgalibacillus malaysiensis</name>
    <dbReference type="NCBI Taxonomy" id="1508404"/>
    <lineage>
        <taxon>Bacteria</taxon>
        <taxon>Bacillati</taxon>
        <taxon>Bacillota</taxon>
        <taxon>Bacilli</taxon>
        <taxon>Bacillales</taxon>
        <taxon>Caryophanaceae</taxon>
        <taxon>Jeotgalibacillus</taxon>
    </lineage>
</organism>
<name>A0A0B5ASD0_9BACL</name>
<dbReference type="AlphaFoldDB" id="A0A0B5ASD0"/>
<dbReference type="EMBL" id="CP009417">
    <property type="protein sequence ID" value="AJD93021.1"/>
    <property type="molecule type" value="Genomic_DNA"/>
</dbReference>
<sequence length="86" mass="9993">MKKKNVTERNLLKTWEHLDQACGNLEHAVEIIQDIEDLPSHIKEKAKQIDFSPVTELKDDIEHELIRQTGNEELIEILNEDGECDD</sequence>
<dbReference type="HOGENOM" id="CLU_2493742_0_0_9"/>
<keyword evidence="1" id="KW-0614">Plasmid</keyword>
<reference evidence="1 2" key="1">
    <citation type="submission" date="2014-08" db="EMBL/GenBank/DDBJ databases">
        <title>Complete genome of a marine bacteria Jeotgalibacillus malaysiensis.</title>
        <authorList>
            <person name="Yaakop A.S."/>
            <person name="Chan K.-G."/>
            <person name="Goh K.M."/>
        </authorList>
    </citation>
    <scope>NUCLEOTIDE SEQUENCE [LARGE SCALE GENOMIC DNA]</scope>
    <source>
        <strain evidence="1 2">D5</strain>
        <plasmid evidence="2">Plasmid</plasmid>
    </source>
</reference>
<protein>
    <submittedName>
        <fullName evidence="1">Uncharacterized protein</fullName>
    </submittedName>
</protein>
<dbReference type="BioCyc" id="JESP1508404:G14D9-12987-MONOMER"/>
<accession>A0A0B5ASD0</accession>
<dbReference type="Proteomes" id="UP000031449">
    <property type="component" value="Plasmid unnamed"/>
</dbReference>
<gene>
    <name evidence="1" type="ORF">JMA_37030</name>
</gene>
<geneLocation type="plasmid" evidence="2"/>
<evidence type="ECO:0000313" key="2">
    <source>
        <dbReference type="Proteomes" id="UP000031449"/>
    </source>
</evidence>
<proteinExistence type="predicted"/>